<dbReference type="InterPro" id="IPR007353">
    <property type="entry name" value="DUF421"/>
</dbReference>
<evidence type="ECO:0000256" key="4">
    <source>
        <dbReference type="ARBA" id="ARBA00022692"/>
    </source>
</evidence>
<dbReference type="InterPro" id="IPR023090">
    <property type="entry name" value="UPF0702_alpha/beta_dom_sf"/>
</dbReference>
<dbReference type="PANTHER" id="PTHR34582:SF6">
    <property type="entry name" value="UPF0702 TRANSMEMBRANE PROTEIN YCAP"/>
    <property type="match status" value="1"/>
</dbReference>
<dbReference type="RefSeq" id="WP_031563706.1">
    <property type="nucleotide sequence ID" value="NZ_CAAAIS010000004.1"/>
</dbReference>
<dbReference type="PANTHER" id="PTHR34582">
    <property type="entry name" value="UPF0702 TRANSMEMBRANE PROTEIN YCAP"/>
    <property type="match status" value="1"/>
</dbReference>
<feature type="domain" description="YetF C-terminal" evidence="8">
    <location>
        <begin position="91"/>
        <end position="159"/>
    </location>
</feature>
<evidence type="ECO:0000256" key="6">
    <source>
        <dbReference type="ARBA" id="ARBA00023136"/>
    </source>
</evidence>
<dbReference type="Pfam" id="PF04239">
    <property type="entry name" value="DUF421"/>
    <property type="match status" value="1"/>
</dbReference>
<dbReference type="Proteomes" id="UP000255297">
    <property type="component" value="Unassembled WGS sequence"/>
</dbReference>
<dbReference type="OrthoDB" id="5652583at2"/>
<evidence type="ECO:0000256" key="5">
    <source>
        <dbReference type="ARBA" id="ARBA00022989"/>
    </source>
</evidence>
<evidence type="ECO:0000256" key="2">
    <source>
        <dbReference type="ARBA" id="ARBA00006448"/>
    </source>
</evidence>
<dbReference type="AlphaFoldDB" id="A0A378LWL4"/>
<evidence type="ECO:0000259" key="8">
    <source>
        <dbReference type="Pfam" id="PF04239"/>
    </source>
</evidence>
<gene>
    <name evidence="9" type="primary">yetF</name>
    <name evidence="9" type="ORF">NCTC11532_02388</name>
</gene>
<organism evidence="9 10">
    <name type="scientific">Legionella wadsworthii</name>
    <dbReference type="NCBI Taxonomy" id="28088"/>
    <lineage>
        <taxon>Bacteria</taxon>
        <taxon>Pseudomonadati</taxon>
        <taxon>Pseudomonadota</taxon>
        <taxon>Gammaproteobacteria</taxon>
        <taxon>Legionellales</taxon>
        <taxon>Legionellaceae</taxon>
        <taxon>Legionella</taxon>
    </lineage>
</organism>
<evidence type="ECO:0000256" key="1">
    <source>
        <dbReference type="ARBA" id="ARBA00004651"/>
    </source>
</evidence>
<keyword evidence="6 7" id="KW-0472">Membrane</keyword>
<name>A0A378LWL4_9GAMM</name>
<protein>
    <submittedName>
        <fullName evidence="9">Protein of uncharacterized function (DUF421)</fullName>
    </submittedName>
</protein>
<dbReference type="GO" id="GO:0005886">
    <property type="term" value="C:plasma membrane"/>
    <property type="evidence" value="ECO:0007669"/>
    <property type="project" value="UniProtKB-SubCell"/>
</dbReference>
<evidence type="ECO:0000313" key="10">
    <source>
        <dbReference type="Proteomes" id="UP000255297"/>
    </source>
</evidence>
<feature type="transmembrane region" description="Helical" evidence="7">
    <location>
        <begin position="15"/>
        <end position="33"/>
    </location>
</feature>
<comment type="subcellular location">
    <subcellularLocation>
        <location evidence="1">Cell membrane</location>
        <topology evidence="1">Multi-pass membrane protein</topology>
    </subcellularLocation>
</comment>
<proteinExistence type="inferred from homology"/>
<sequence>MLFFYLNKINSDHDLIYIIIRTIIIYFYAIFLIRFANTRFNIKTSFDFVLVIILGSVVSRAINGSSTLLQSMVGSGVLILLHWLIAYWTFKSHRAGKMLKGESTRVICNGKVDWEVLRKNQITIDDIMESIRETIHHDTLDNIKEARLERTGKLSFVLQK</sequence>
<reference evidence="9 10" key="1">
    <citation type="submission" date="2018-06" db="EMBL/GenBank/DDBJ databases">
        <authorList>
            <consortium name="Pathogen Informatics"/>
            <person name="Doyle S."/>
        </authorList>
    </citation>
    <scope>NUCLEOTIDE SEQUENCE [LARGE SCALE GENOMIC DNA]</scope>
    <source>
        <strain evidence="9 10">NCTC11532</strain>
    </source>
</reference>
<evidence type="ECO:0000256" key="7">
    <source>
        <dbReference type="SAM" id="Phobius"/>
    </source>
</evidence>
<keyword evidence="4 7" id="KW-0812">Transmembrane</keyword>
<keyword evidence="3" id="KW-1003">Cell membrane</keyword>
<keyword evidence="5 7" id="KW-1133">Transmembrane helix</keyword>
<evidence type="ECO:0000256" key="3">
    <source>
        <dbReference type="ARBA" id="ARBA00022475"/>
    </source>
</evidence>
<comment type="similarity">
    <text evidence="2">Belongs to the UPF0702 family.</text>
</comment>
<accession>A0A378LWL4</accession>
<feature type="transmembrane region" description="Helical" evidence="7">
    <location>
        <begin position="45"/>
        <end position="62"/>
    </location>
</feature>
<feature type="transmembrane region" description="Helical" evidence="7">
    <location>
        <begin position="68"/>
        <end position="90"/>
    </location>
</feature>
<evidence type="ECO:0000313" key="9">
    <source>
        <dbReference type="EMBL" id="STY30399.1"/>
    </source>
</evidence>
<keyword evidence="10" id="KW-1185">Reference proteome</keyword>
<dbReference type="EMBL" id="UGPB01000001">
    <property type="protein sequence ID" value="STY30399.1"/>
    <property type="molecule type" value="Genomic_DNA"/>
</dbReference>
<dbReference type="Gene3D" id="3.30.240.20">
    <property type="entry name" value="bsu07140 like domains"/>
    <property type="match status" value="1"/>
</dbReference>